<evidence type="ECO:0000313" key="2">
    <source>
        <dbReference type="Proteomes" id="UP000324611"/>
    </source>
</evidence>
<organism evidence="1 2">
    <name type="scientific">Chitinophaga agrisoli</name>
    <dbReference type="NCBI Taxonomy" id="2607653"/>
    <lineage>
        <taxon>Bacteria</taxon>
        <taxon>Pseudomonadati</taxon>
        <taxon>Bacteroidota</taxon>
        <taxon>Chitinophagia</taxon>
        <taxon>Chitinophagales</taxon>
        <taxon>Chitinophagaceae</taxon>
        <taxon>Chitinophaga</taxon>
    </lineage>
</organism>
<protein>
    <submittedName>
        <fullName evidence="1">Uncharacterized protein</fullName>
    </submittedName>
</protein>
<dbReference type="RefSeq" id="WP_149839975.1">
    <property type="nucleotide sequence ID" value="NZ_VUOC01000004.1"/>
</dbReference>
<dbReference type="Proteomes" id="UP000324611">
    <property type="component" value="Unassembled WGS sequence"/>
</dbReference>
<sequence>MPISVLVMVEKAGRLVGRVAVSGEIGFNSSRVGGDGTVAKLLKPDASLEFGARDEEAAAEVSGFLWPEFLKCDFGVCPRLSPSTRFKDCLLLGASVGGAD</sequence>
<dbReference type="AlphaFoldDB" id="A0A5B2VJS4"/>
<dbReference type="EMBL" id="VUOC01000004">
    <property type="protein sequence ID" value="KAA2238796.1"/>
    <property type="molecule type" value="Genomic_DNA"/>
</dbReference>
<reference evidence="1 2" key="1">
    <citation type="submission" date="2019-09" db="EMBL/GenBank/DDBJ databases">
        <title>Chitinophaga ginsengihumi sp. nov., isolated from soil of ginseng rhizosphere.</title>
        <authorList>
            <person name="Lee J."/>
        </authorList>
    </citation>
    <scope>NUCLEOTIDE SEQUENCE [LARGE SCALE GENOMIC DNA]</scope>
    <source>
        <strain evidence="1 2">BN140078</strain>
    </source>
</reference>
<comment type="caution">
    <text evidence="1">The sequence shown here is derived from an EMBL/GenBank/DDBJ whole genome shotgun (WGS) entry which is preliminary data.</text>
</comment>
<keyword evidence="2" id="KW-1185">Reference proteome</keyword>
<name>A0A5B2VJS4_9BACT</name>
<proteinExistence type="predicted"/>
<accession>A0A5B2VJS4</accession>
<evidence type="ECO:0000313" key="1">
    <source>
        <dbReference type="EMBL" id="KAA2238796.1"/>
    </source>
</evidence>
<gene>
    <name evidence="1" type="ORF">F0L74_21515</name>
</gene>
<reference evidence="1 2" key="2">
    <citation type="submission" date="2019-09" db="EMBL/GenBank/DDBJ databases">
        <authorList>
            <person name="Jin C."/>
        </authorList>
    </citation>
    <scope>NUCLEOTIDE SEQUENCE [LARGE SCALE GENOMIC DNA]</scope>
    <source>
        <strain evidence="1 2">BN140078</strain>
    </source>
</reference>